<dbReference type="OrthoDB" id="975269at2"/>
<gene>
    <name evidence="1" type="ORF">SAMN04488122_3339</name>
</gene>
<name>A0A1I0RTD0_9BACT</name>
<dbReference type="Proteomes" id="UP000199310">
    <property type="component" value="Unassembled WGS sequence"/>
</dbReference>
<evidence type="ECO:0008006" key="3">
    <source>
        <dbReference type="Google" id="ProtNLM"/>
    </source>
</evidence>
<evidence type="ECO:0000313" key="2">
    <source>
        <dbReference type="Proteomes" id="UP000199310"/>
    </source>
</evidence>
<organism evidence="1 2">
    <name type="scientific">Chitinophaga arvensicola</name>
    <dbReference type="NCBI Taxonomy" id="29529"/>
    <lineage>
        <taxon>Bacteria</taxon>
        <taxon>Pseudomonadati</taxon>
        <taxon>Bacteroidota</taxon>
        <taxon>Chitinophagia</taxon>
        <taxon>Chitinophagales</taxon>
        <taxon>Chitinophagaceae</taxon>
        <taxon>Chitinophaga</taxon>
    </lineage>
</organism>
<reference evidence="2" key="1">
    <citation type="submission" date="2016-10" db="EMBL/GenBank/DDBJ databases">
        <authorList>
            <person name="Varghese N."/>
            <person name="Submissions S."/>
        </authorList>
    </citation>
    <scope>NUCLEOTIDE SEQUENCE [LARGE SCALE GENOMIC DNA]</scope>
    <source>
        <strain evidence="2">DSM 3695</strain>
    </source>
</reference>
<dbReference type="STRING" id="29529.SAMN04488122_3339"/>
<dbReference type="RefSeq" id="WP_089896577.1">
    <property type="nucleotide sequence ID" value="NZ_FOJG01000001.1"/>
</dbReference>
<dbReference type="AlphaFoldDB" id="A0A1I0RTD0"/>
<dbReference type="Pfam" id="PF14391">
    <property type="entry name" value="DUF4421"/>
    <property type="match status" value="1"/>
</dbReference>
<accession>A0A1I0RTD0</accession>
<protein>
    <recommendedName>
        <fullName evidence="3">DUF4421 domain-containing protein</fullName>
    </recommendedName>
</protein>
<dbReference type="EMBL" id="FOJG01000001">
    <property type="protein sequence ID" value="SEW44505.1"/>
    <property type="molecule type" value="Genomic_DNA"/>
</dbReference>
<proteinExistence type="predicted"/>
<dbReference type="InterPro" id="IPR025535">
    <property type="entry name" value="DUF4421"/>
</dbReference>
<evidence type="ECO:0000313" key="1">
    <source>
        <dbReference type="EMBL" id="SEW44505.1"/>
    </source>
</evidence>
<keyword evidence="2" id="KW-1185">Reference proteome</keyword>
<sequence>MSVAALFIGLFVAPPLFSPDSVPVRSNAQWVEKMDKQATVRFTESSDVEKLSVLTGTNNIYLSPNVASVSQLSFSYRFVTANINFAPHFIGGNNDDDIKGKTTSHGIGFNLNFDHWQQELSYTRVRGFYLENTKDYMPSWTEGMPYLQFPQLVYTNYRGVTAYSFNRKFSVNAVVSQTERQLKSAGSFIPLLSYRYYITDDRSPVISSTQKSGNLEILLGAGYQYTLVYKQIYLSLGVTPSYGYIFTTLTTRSNTGNNTVAHNNTPAVRLDARLGLGYNGRRFYAGAYTAGFGTASQQKNTTVINENSRAIIKAFVGYRFKAPAFLTKKFDQVDSLSSKFLPHK</sequence>